<evidence type="ECO:0000256" key="1">
    <source>
        <dbReference type="SAM" id="Phobius"/>
    </source>
</evidence>
<dbReference type="Proteomes" id="UP000268084">
    <property type="component" value="Chromosome"/>
</dbReference>
<accession>A0A3G8ZM11</accession>
<dbReference type="AlphaFoldDB" id="A0A3G8ZM11"/>
<evidence type="ECO:0000313" key="2">
    <source>
        <dbReference type="EMBL" id="AZI58303.1"/>
    </source>
</evidence>
<reference evidence="2 3" key="1">
    <citation type="submission" date="2018-11" db="EMBL/GenBank/DDBJ databases">
        <authorList>
            <person name="Da X."/>
        </authorList>
    </citation>
    <scope>NUCLEOTIDE SEQUENCE [LARGE SCALE GENOMIC DNA]</scope>
    <source>
        <strain evidence="2 3">S14-144</strain>
    </source>
</reference>
<dbReference type="EMBL" id="CP034170">
    <property type="protein sequence ID" value="AZI58303.1"/>
    <property type="molecule type" value="Genomic_DNA"/>
</dbReference>
<sequence length="74" mass="7940">MNTSETLLVLAGIPLATILVTGLMTVVPNRAKARSRYTPGDQWNYSNRLWAGSEPVVVPATIVNSQNGGARGTW</sequence>
<keyword evidence="1" id="KW-1133">Transmembrane helix</keyword>
<feature type="transmembrane region" description="Helical" evidence="1">
    <location>
        <begin position="6"/>
        <end position="27"/>
    </location>
</feature>
<reference evidence="2 3" key="2">
    <citation type="submission" date="2018-12" db="EMBL/GenBank/DDBJ databases">
        <title>Nakamurella antarcticus sp. nov., isolated from Antarctica South Shetland Islands soil.</title>
        <authorList>
            <person name="Peng F."/>
        </authorList>
    </citation>
    <scope>NUCLEOTIDE SEQUENCE [LARGE SCALE GENOMIC DNA]</scope>
    <source>
        <strain evidence="2 3">S14-144</strain>
    </source>
</reference>
<protein>
    <submittedName>
        <fullName evidence="2">Uncharacterized protein</fullName>
    </submittedName>
</protein>
<name>A0A3G8ZM11_9ACTN</name>
<proteinExistence type="predicted"/>
<keyword evidence="3" id="KW-1185">Reference proteome</keyword>
<dbReference type="KEGG" id="nak:EH165_09290"/>
<evidence type="ECO:0000313" key="3">
    <source>
        <dbReference type="Proteomes" id="UP000268084"/>
    </source>
</evidence>
<keyword evidence="1" id="KW-0472">Membrane</keyword>
<dbReference type="RefSeq" id="WP_124799212.1">
    <property type="nucleotide sequence ID" value="NZ_CP034170.1"/>
</dbReference>
<keyword evidence="1" id="KW-0812">Transmembrane</keyword>
<dbReference type="OrthoDB" id="5193416at2"/>
<gene>
    <name evidence="2" type="ORF">EH165_09290</name>
</gene>
<organism evidence="2 3">
    <name type="scientific">Nakamurella antarctica</name>
    <dbReference type="NCBI Taxonomy" id="1902245"/>
    <lineage>
        <taxon>Bacteria</taxon>
        <taxon>Bacillati</taxon>
        <taxon>Actinomycetota</taxon>
        <taxon>Actinomycetes</taxon>
        <taxon>Nakamurellales</taxon>
        <taxon>Nakamurellaceae</taxon>
        <taxon>Nakamurella</taxon>
    </lineage>
</organism>